<dbReference type="InterPro" id="IPR043129">
    <property type="entry name" value="ATPase_NBD"/>
</dbReference>
<gene>
    <name evidence="1" type="ORF">Aco03nite_025980</name>
</gene>
<dbReference type="InterPro" id="IPR056546">
    <property type="entry name" value="MreB_MamK-like"/>
</dbReference>
<sequence length="245" mass="25391">MNPSPDLAVAVDLGSTTAGVWAARQGVVSGPTGETAVHRGRVADVDGCATLLTRLVESYPDPMHAADLLVACRPVLTTEADEALMRRVLDTVFTPRRIVFIDSVRAAAIGSGATAGTLLIADIGARVTEVALLDHGRVVAARRTGIGTRDLAAGATVDLLTDVVAGHLGELRDECEDTDLTEADDRGLLLVGDGASHPGLPEALAGAVDLRVHRATDPHTAALNGARIAAVSALRHPSRGAFQRR</sequence>
<evidence type="ECO:0008006" key="3">
    <source>
        <dbReference type="Google" id="ProtNLM"/>
    </source>
</evidence>
<dbReference type="SUPFAM" id="SSF53067">
    <property type="entry name" value="Actin-like ATPase domain"/>
    <property type="match status" value="1"/>
</dbReference>
<name>A0ABQ3X6S4_9ACTN</name>
<dbReference type="Gene3D" id="3.30.420.40">
    <property type="match status" value="1"/>
</dbReference>
<proteinExistence type="predicted"/>
<dbReference type="RefSeq" id="WP_203795301.1">
    <property type="nucleotide sequence ID" value="NZ_BAAAQE010000035.1"/>
</dbReference>
<dbReference type="Pfam" id="PF06723">
    <property type="entry name" value="MreB_Mbl"/>
    <property type="match status" value="1"/>
</dbReference>
<accession>A0ABQ3X6S4</accession>
<evidence type="ECO:0000313" key="1">
    <source>
        <dbReference type="EMBL" id="GID54194.1"/>
    </source>
</evidence>
<reference evidence="1 2" key="1">
    <citation type="submission" date="2021-01" db="EMBL/GenBank/DDBJ databases">
        <title>Whole genome shotgun sequence of Actinoplanes couchii NBRC 106145.</title>
        <authorList>
            <person name="Komaki H."/>
            <person name="Tamura T."/>
        </authorList>
    </citation>
    <scope>NUCLEOTIDE SEQUENCE [LARGE SCALE GENOMIC DNA]</scope>
    <source>
        <strain evidence="1 2">NBRC 106145</strain>
    </source>
</reference>
<dbReference type="EMBL" id="BOMG01000039">
    <property type="protein sequence ID" value="GID54194.1"/>
    <property type="molecule type" value="Genomic_DNA"/>
</dbReference>
<keyword evidence="2" id="KW-1185">Reference proteome</keyword>
<organism evidence="1 2">
    <name type="scientific">Actinoplanes couchii</name>
    <dbReference type="NCBI Taxonomy" id="403638"/>
    <lineage>
        <taxon>Bacteria</taxon>
        <taxon>Bacillati</taxon>
        <taxon>Actinomycetota</taxon>
        <taxon>Actinomycetes</taxon>
        <taxon>Micromonosporales</taxon>
        <taxon>Micromonosporaceae</taxon>
        <taxon>Actinoplanes</taxon>
    </lineage>
</organism>
<dbReference type="Proteomes" id="UP000612282">
    <property type="component" value="Unassembled WGS sequence"/>
</dbReference>
<protein>
    <recommendedName>
        <fullName evidence="3">Rod shape-determining protein MreB</fullName>
    </recommendedName>
</protein>
<comment type="caution">
    <text evidence="1">The sequence shown here is derived from an EMBL/GenBank/DDBJ whole genome shotgun (WGS) entry which is preliminary data.</text>
</comment>
<evidence type="ECO:0000313" key="2">
    <source>
        <dbReference type="Proteomes" id="UP000612282"/>
    </source>
</evidence>